<dbReference type="EMBL" id="VEPZ02001044">
    <property type="protein sequence ID" value="KAE8698386.1"/>
    <property type="molecule type" value="Genomic_DNA"/>
</dbReference>
<keyword evidence="3" id="KW-1185">Reference proteome</keyword>
<reference evidence="2" key="1">
    <citation type="submission" date="2019-09" db="EMBL/GenBank/DDBJ databases">
        <title>Draft genome information of white flower Hibiscus syriacus.</title>
        <authorList>
            <person name="Kim Y.-M."/>
        </authorList>
    </citation>
    <scope>NUCLEOTIDE SEQUENCE [LARGE SCALE GENOMIC DNA]</scope>
    <source>
        <strain evidence="2">YM2019G1</strain>
    </source>
</reference>
<keyword evidence="1" id="KW-1133">Transmembrane helix</keyword>
<keyword evidence="1" id="KW-0812">Transmembrane</keyword>
<accession>A0A6A3A3H4</accession>
<dbReference type="Proteomes" id="UP000436088">
    <property type="component" value="Unassembled WGS sequence"/>
</dbReference>
<comment type="caution">
    <text evidence="2">The sequence shown here is derived from an EMBL/GenBank/DDBJ whole genome shotgun (WGS) entry which is preliminary data.</text>
</comment>
<protein>
    <submittedName>
        <fullName evidence="2">Uncharacterized protein</fullName>
    </submittedName>
</protein>
<dbReference type="AlphaFoldDB" id="A0A6A3A3H4"/>
<feature type="transmembrane region" description="Helical" evidence="1">
    <location>
        <begin position="33"/>
        <end position="56"/>
    </location>
</feature>
<evidence type="ECO:0000256" key="1">
    <source>
        <dbReference type="SAM" id="Phobius"/>
    </source>
</evidence>
<evidence type="ECO:0000313" key="2">
    <source>
        <dbReference type="EMBL" id="KAE8698386.1"/>
    </source>
</evidence>
<keyword evidence="1" id="KW-0472">Membrane</keyword>
<sequence length="82" mass="9324">MSVLNSLFKLYNVEVKTDSALRDYLQQGVAIEVLARIITVLSLVAMLVVCLTFTMLTSWKPELFWKVWSIIEGNALSVVYKL</sequence>
<evidence type="ECO:0000313" key="3">
    <source>
        <dbReference type="Proteomes" id="UP000436088"/>
    </source>
</evidence>
<proteinExistence type="predicted"/>
<name>A0A6A3A3H4_HIBSY</name>
<gene>
    <name evidence="2" type="ORF">F3Y22_tig00110597pilonHSYRG00087</name>
</gene>
<organism evidence="2 3">
    <name type="scientific">Hibiscus syriacus</name>
    <name type="common">Rose of Sharon</name>
    <dbReference type="NCBI Taxonomy" id="106335"/>
    <lineage>
        <taxon>Eukaryota</taxon>
        <taxon>Viridiplantae</taxon>
        <taxon>Streptophyta</taxon>
        <taxon>Embryophyta</taxon>
        <taxon>Tracheophyta</taxon>
        <taxon>Spermatophyta</taxon>
        <taxon>Magnoliopsida</taxon>
        <taxon>eudicotyledons</taxon>
        <taxon>Gunneridae</taxon>
        <taxon>Pentapetalae</taxon>
        <taxon>rosids</taxon>
        <taxon>malvids</taxon>
        <taxon>Malvales</taxon>
        <taxon>Malvaceae</taxon>
        <taxon>Malvoideae</taxon>
        <taxon>Hibiscus</taxon>
    </lineage>
</organism>